<evidence type="ECO:0000313" key="1">
    <source>
        <dbReference type="EMBL" id="KAG0458601.1"/>
    </source>
</evidence>
<reference evidence="1 2" key="1">
    <citation type="journal article" date="2020" name="Nat. Food">
        <title>A phased Vanilla planifolia genome enables genetic improvement of flavour and production.</title>
        <authorList>
            <person name="Hasing T."/>
            <person name="Tang H."/>
            <person name="Brym M."/>
            <person name="Khazi F."/>
            <person name="Huang T."/>
            <person name="Chambers A.H."/>
        </authorList>
    </citation>
    <scope>NUCLEOTIDE SEQUENCE [LARGE SCALE GENOMIC DNA]</scope>
    <source>
        <tissue evidence="1">Leaf</tissue>
    </source>
</reference>
<comment type="caution">
    <text evidence="1">The sequence shown here is derived from an EMBL/GenBank/DDBJ whole genome shotgun (WGS) entry which is preliminary data.</text>
</comment>
<organism evidence="1 2">
    <name type="scientific">Vanilla planifolia</name>
    <name type="common">Vanilla</name>
    <dbReference type="NCBI Taxonomy" id="51239"/>
    <lineage>
        <taxon>Eukaryota</taxon>
        <taxon>Viridiplantae</taxon>
        <taxon>Streptophyta</taxon>
        <taxon>Embryophyta</taxon>
        <taxon>Tracheophyta</taxon>
        <taxon>Spermatophyta</taxon>
        <taxon>Magnoliopsida</taxon>
        <taxon>Liliopsida</taxon>
        <taxon>Asparagales</taxon>
        <taxon>Orchidaceae</taxon>
        <taxon>Vanilloideae</taxon>
        <taxon>Vanilleae</taxon>
        <taxon>Vanilla</taxon>
    </lineage>
</organism>
<accession>A0A835PQW7</accession>
<name>A0A835PQW7_VANPL</name>
<protein>
    <submittedName>
        <fullName evidence="1">Uncharacterized protein</fullName>
    </submittedName>
</protein>
<dbReference type="AlphaFoldDB" id="A0A835PQW7"/>
<sequence>MIREYIHQKTCLKWNQISLIHKHLIEISGLSSTASIISTESGDESNSIGHSSLIENPVASILWNIDPLVLQDVLLFMVNNFPRTLEGLILHMLSPTTAEVLTRKFDEIDCRNTSEEQSEFYRQFYSVFDDQYAAMGAILLAKESFSFQVFCNVLEKYLGVSVDKPRTFRRSEHCRSRPL</sequence>
<proteinExistence type="predicted"/>
<dbReference type="EMBL" id="JADCNM010000012">
    <property type="protein sequence ID" value="KAG0458601.1"/>
    <property type="molecule type" value="Genomic_DNA"/>
</dbReference>
<dbReference type="Proteomes" id="UP000639772">
    <property type="component" value="Chromosome 12"/>
</dbReference>
<gene>
    <name evidence="1" type="ORF">HPP92_021729</name>
</gene>
<evidence type="ECO:0000313" key="2">
    <source>
        <dbReference type="Proteomes" id="UP000639772"/>
    </source>
</evidence>
<dbReference type="OrthoDB" id="415358at2759"/>